<organism evidence="1 2">
    <name type="scientific">Fundicoccus ignavus</name>
    <dbReference type="NCBI Taxonomy" id="2664442"/>
    <lineage>
        <taxon>Bacteria</taxon>
        <taxon>Bacillati</taxon>
        <taxon>Bacillota</taxon>
        <taxon>Bacilli</taxon>
        <taxon>Lactobacillales</taxon>
        <taxon>Aerococcaceae</taxon>
        <taxon>Fundicoccus</taxon>
    </lineage>
</organism>
<protein>
    <submittedName>
        <fullName evidence="1">Uncharacterized protein</fullName>
    </submittedName>
</protein>
<accession>A0A844C549</accession>
<evidence type="ECO:0000313" key="1">
    <source>
        <dbReference type="EMBL" id="MRJ46176.1"/>
    </source>
</evidence>
<gene>
    <name evidence="1" type="ORF">GF867_01120</name>
</gene>
<reference evidence="1 2" key="1">
    <citation type="submission" date="2019-11" db="EMBL/GenBank/DDBJ databases">
        <title>Characterisation of Fundicoccus ignavus gen. nov. sp. nov., a novel genus of the family Aerococcaceae from bulk tank milk.</title>
        <authorList>
            <person name="Siebert A."/>
            <person name="Huptas C."/>
            <person name="Wenning M."/>
            <person name="Scherer S."/>
            <person name="Doll E.V."/>
        </authorList>
    </citation>
    <scope>NUCLEOTIDE SEQUENCE [LARGE SCALE GENOMIC DNA]</scope>
    <source>
        <strain evidence="1 2">DSM 109652</strain>
    </source>
</reference>
<dbReference type="AlphaFoldDB" id="A0A844C549"/>
<dbReference type="Proteomes" id="UP000440066">
    <property type="component" value="Unassembled WGS sequence"/>
</dbReference>
<name>A0A844C549_9LACT</name>
<sequence length="47" mass="5719">MQRFSRWAELHHLPKAAQNLTSQRISELFQRFTEKEKQVFFKAQVAR</sequence>
<comment type="caution">
    <text evidence="1">The sequence shown here is derived from an EMBL/GenBank/DDBJ whole genome shotgun (WGS) entry which is preliminary data.</text>
</comment>
<proteinExistence type="predicted"/>
<dbReference type="EMBL" id="WJQT01000001">
    <property type="protein sequence ID" value="MRJ46176.1"/>
    <property type="molecule type" value="Genomic_DNA"/>
</dbReference>
<evidence type="ECO:0000313" key="2">
    <source>
        <dbReference type="Proteomes" id="UP000440066"/>
    </source>
</evidence>